<name>A0A0D1YQJ5_9EURO</name>
<accession>A0A0D1YQJ5</accession>
<evidence type="ECO:0000313" key="2">
    <source>
        <dbReference type="Proteomes" id="UP000053599"/>
    </source>
</evidence>
<dbReference type="OrthoDB" id="4179687at2759"/>
<dbReference type="InterPro" id="IPR029068">
    <property type="entry name" value="Glyas_Bleomycin-R_OHBP_Dase"/>
</dbReference>
<dbReference type="HOGENOM" id="CLU_083994_0_0_1"/>
<organism evidence="1 2">
    <name type="scientific">Exophiala sideris</name>
    <dbReference type="NCBI Taxonomy" id="1016849"/>
    <lineage>
        <taxon>Eukaryota</taxon>
        <taxon>Fungi</taxon>
        <taxon>Dikarya</taxon>
        <taxon>Ascomycota</taxon>
        <taxon>Pezizomycotina</taxon>
        <taxon>Eurotiomycetes</taxon>
        <taxon>Chaetothyriomycetidae</taxon>
        <taxon>Chaetothyriales</taxon>
        <taxon>Herpotrichiellaceae</taxon>
        <taxon>Exophiala</taxon>
    </lineage>
</organism>
<dbReference type="Proteomes" id="UP000053599">
    <property type="component" value="Unassembled WGS sequence"/>
</dbReference>
<reference evidence="1 2" key="1">
    <citation type="submission" date="2015-01" db="EMBL/GenBank/DDBJ databases">
        <title>The Genome Sequence of Exophiala sideris CBS121828.</title>
        <authorList>
            <consortium name="The Broad Institute Genomics Platform"/>
            <person name="Cuomo C."/>
            <person name="de Hoog S."/>
            <person name="Gorbushina A."/>
            <person name="Stielow B."/>
            <person name="Teixiera M."/>
            <person name="Abouelleil A."/>
            <person name="Chapman S.B."/>
            <person name="Priest M."/>
            <person name="Young S.K."/>
            <person name="Wortman J."/>
            <person name="Nusbaum C."/>
            <person name="Birren B."/>
        </authorList>
    </citation>
    <scope>NUCLEOTIDE SEQUENCE [LARGE SCALE GENOMIC DNA]</scope>
    <source>
        <strain evidence="1 2">CBS 121828</strain>
    </source>
</reference>
<evidence type="ECO:0000313" key="1">
    <source>
        <dbReference type="EMBL" id="KIV83614.1"/>
    </source>
</evidence>
<dbReference type="SUPFAM" id="SSF54593">
    <property type="entry name" value="Glyoxalase/Bleomycin resistance protein/Dihydroxybiphenyl dioxygenase"/>
    <property type="match status" value="1"/>
</dbReference>
<dbReference type="Gene3D" id="3.10.180.10">
    <property type="entry name" value="2,3-Dihydroxybiphenyl 1,2-Dioxygenase, domain 1"/>
    <property type="match status" value="1"/>
</dbReference>
<protein>
    <recommendedName>
        <fullName evidence="3">Glyoxalase-like domain-containing protein</fullName>
    </recommendedName>
</protein>
<evidence type="ECO:0008006" key="3">
    <source>
        <dbReference type="Google" id="ProtNLM"/>
    </source>
</evidence>
<dbReference type="EMBL" id="KN846952">
    <property type="protein sequence ID" value="KIV83614.1"/>
    <property type="molecule type" value="Genomic_DNA"/>
</dbReference>
<gene>
    <name evidence="1" type="ORF">PV11_05627</name>
</gene>
<dbReference type="AlphaFoldDB" id="A0A0D1YQJ5"/>
<sequence length="287" mass="31677">MATPEPTRLRQIALIAEDLDRAKYLLTTVLDTEIVFVDPQVAQWGLKNILAVAIGGDIIEVCVPFKPDTTVGRLLKKRGDGGYMVIMQTTDAAARMKYIESKKLAKVIFRHSHGDSECTQYHPKGIAGGMLPELDSHTPSPANPEPLQNTFSPWHACGPDYARYSEAMRRCSHLKLLGATCRLAPGQLDTEAAAEQWQQYFGVKRDGSELVFTNARLKFVPGAETQPEGLDSITIGVTGKARFDKILEVASREGLCGDGWTNMLGVKWYFVLNDDEGQVAEHRSSKL</sequence>
<proteinExistence type="predicted"/>